<dbReference type="InterPro" id="IPR013083">
    <property type="entry name" value="Znf_RING/FYVE/PHD"/>
</dbReference>
<dbReference type="AlphaFoldDB" id="A0ABD3AGE8"/>
<evidence type="ECO:0000313" key="4">
    <source>
        <dbReference type="Proteomes" id="UP001630127"/>
    </source>
</evidence>
<dbReference type="Gene3D" id="2.60.120.330">
    <property type="entry name" value="B-lactam Antibiotic, Isopenicillin N Synthase, Chain"/>
    <property type="match status" value="1"/>
</dbReference>
<dbReference type="Proteomes" id="UP001630127">
    <property type="component" value="Unassembled WGS sequence"/>
</dbReference>
<evidence type="ECO:0000313" key="3">
    <source>
        <dbReference type="EMBL" id="KAL3530832.1"/>
    </source>
</evidence>
<organism evidence="3 4">
    <name type="scientific">Cinchona calisaya</name>
    <dbReference type="NCBI Taxonomy" id="153742"/>
    <lineage>
        <taxon>Eukaryota</taxon>
        <taxon>Viridiplantae</taxon>
        <taxon>Streptophyta</taxon>
        <taxon>Embryophyta</taxon>
        <taxon>Tracheophyta</taxon>
        <taxon>Spermatophyta</taxon>
        <taxon>Magnoliopsida</taxon>
        <taxon>eudicotyledons</taxon>
        <taxon>Gunneridae</taxon>
        <taxon>Pentapetalae</taxon>
        <taxon>asterids</taxon>
        <taxon>lamiids</taxon>
        <taxon>Gentianales</taxon>
        <taxon>Rubiaceae</taxon>
        <taxon>Cinchonoideae</taxon>
        <taxon>Cinchoneae</taxon>
        <taxon>Cinchona</taxon>
    </lineage>
</organism>
<dbReference type="EMBL" id="JBJUIK010000004">
    <property type="protein sequence ID" value="KAL3530832.1"/>
    <property type="molecule type" value="Genomic_DNA"/>
</dbReference>
<evidence type="ECO:0000259" key="2">
    <source>
        <dbReference type="Pfam" id="PF23112"/>
    </source>
</evidence>
<gene>
    <name evidence="3" type="ORF">ACH5RR_010154</name>
</gene>
<dbReference type="PANTHER" id="PTHR33644:SF3">
    <property type="entry name" value="RING_U-BOX SUPERFAMILY PROTEIN"/>
    <property type="match status" value="1"/>
</dbReference>
<feature type="region of interest" description="Disordered" evidence="1">
    <location>
        <begin position="486"/>
        <end position="506"/>
    </location>
</feature>
<feature type="region of interest" description="Disordered" evidence="1">
    <location>
        <begin position="1"/>
        <end position="59"/>
    </location>
</feature>
<dbReference type="InterPro" id="IPR057649">
    <property type="entry name" value="PUB62-63_C"/>
</dbReference>
<evidence type="ECO:0000256" key="1">
    <source>
        <dbReference type="SAM" id="MobiDB-lite"/>
    </source>
</evidence>
<dbReference type="Pfam" id="PF23112">
    <property type="entry name" value="PUB62-63_C"/>
    <property type="match status" value="1"/>
</dbReference>
<reference evidence="3 4" key="1">
    <citation type="submission" date="2024-11" db="EMBL/GenBank/DDBJ databases">
        <title>A near-complete genome assembly of Cinchona calisaya.</title>
        <authorList>
            <person name="Lian D.C."/>
            <person name="Zhao X.W."/>
            <person name="Wei L."/>
        </authorList>
    </citation>
    <scope>NUCLEOTIDE SEQUENCE [LARGE SCALE GENOMIC DNA]</scope>
    <source>
        <tissue evidence="3">Nenye</tissue>
    </source>
</reference>
<dbReference type="Gene3D" id="3.30.40.10">
    <property type="entry name" value="Zinc/RING finger domain, C3HC4 (zinc finger)"/>
    <property type="match status" value="1"/>
</dbReference>
<feature type="domain" description="PUB 62/63 C-terminal" evidence="2">
    <location>
        <begin position="507"/>
        <end position="565"/>
    </location>
</feature>
<proteinExistence type="predicted"/>
<protein>
    <recommendedName>
        <fullName evidence="2">PUB 62/63 C-terminal domain-containing protein</fullName>
    </recommendedName>
</protein>
<feature type="region of interest" description="Disordered" evidence="1">
    <location>
        <begin position="567"/>
        <end position="586"/>
    </location>
</feature>
<feature type="compositionally biased region" description="Basic residues" evidence="1">
    <location>
        <begin position="1"/>
        <end position="11"/>
    </location>
</feature>
<name>A0ABD3AGE8_9GENT</name>
<dbReference type="InterPro" id="IPR027443">
    <property type="entry name" value="IPNS-like_sf"/>
</dbReference>
<dbReference type="SUPFAM" id="SSF51197">
    <property type="entry name" value="Clavaminate synthase-like"/>
    <property type="match status" value="1"/>
</dbReference>
<comment type="caution">
    <text evidence="3">The sequence shown here is derived from an EMBL/GenBank/DDBJ whole genome shotgun (WGS) entry which is preliminary data.</text>
</comment>
<dbReference type="SUPFAM" id="SSF57850">
    <property type="entry name" value="RING/U-box"/>
    <property type="match status" value="1"/>
</dbReference>
<feature type="compositionally biased region" description="Pro residues" evidence="1">
    <location>
        <begin position="14"/>
        <end position="33"/>
    </location>
</feature>
<sequence length="586" mass="62898">MMMMHPHHHHQSTPAPPSHQVNPPPPPPPPPPSSSSISLRSPTSSAANNNTNTNSTPSFNQLISLGREHYLPPLGTQTQAQEPAGSLLTRVRLSDILPYDGAPVGPYVRAVEALSGSLMRHNAAVVEVGSDDAALLRCGLEAARLFFKTRTTQGGAGGWGKGGRGVYMYRPGRCLEDIDSPPPCMADVFRCMGKAARAALCAIARHLRLRSDVFNRLLDDSPLPVNEASSSVLVAAFSATHSPNGKGSMGGGKLGSNGEIEKGLLTLISSDAPGLQVCDPNGRWYLADSGLVPGDLLLLTGKALSHATAGLRPAASYRFASDNPPGTSGSGRTSLAFRLIPQGNAILDCSPIAEAGHVIPQSYVPISVTQFMDDLSVEEEEMLCNQTDIGYVGQDNLNREPSLRSVLSDPLSGAFLEDAMLVSCGHSFGGLMLRRVIDTSRCTLCNAEIETRSLTPNLALRAAASAVKHEDDRRLFHNAALRKRRKEIGDHRENGDVPSENGQHRGVQYPFSVNEKVMIKGNRRTPDKFVGKEAVITSQCLNGWYLLKITETGENVRLQYRSLRKIQTSQDPEDGGLSLPVQNSSS</sequence>
<dbReference type="PANTHER" id="PTHR33644">
    <property type="entry name" value="U-BOX DOMAIN-CONTAINING PROTEIN 62-RELATED"/>
    <property type="match status" value="1"/>
</dbReference>
<feature type="compositionally biased region" description="Low complexity" evidence="1">
    <location>
        <begin position="34"/>
        <end position="58"/>
    </location>
</feature>
<accession>A0ABD3AGE8</accession>
<keyword evidence="4" id="KW-1185">Reference proteome</keyword>